<dbReference type="Pfam" id="PF08398">
    <property type="entry name" value="Phospholip_A2_4"/>
    <property type="match status" value="1"/>
</dbReference>
<dbReference type="GO" id="GO:0005198">
    <property type="term" value="F:structural molecule activity"/>
    <property type="evidence" value="ECO:0007669"/>
    <property type="project" value="InterPro"/>
</dbReference>
<feature type="domain" description="Phospholipase A2-like" evidence="2">
    <location>
        <begin position="121"/>
        <end position="156"/>
    </location>
</feature>
<feature type="compositionally biased region" description="Basic and acidic residues" evidence="1">
    <location>
        <begin position="407"/>
        <end position="423"/>
    </location>
</feature>
<dbReference type="Proteomes" id="UP000000305">
    <property type="component" value="Unassembled WGS sequence"/>
</dbReference>
<keyword evidence="4" id="KW-1185">Reference proteome</keyword>
<reference evidence="3 4" key="1">
    <citation type="journal article" date="2011" name="Science">
        <title>The ecoresponsive genome of Daphnia pulex.</title>
        <authorList>
            <person name="Colbourne J.K."/>
            <person name="Pfrender M.E."/>
            <person name="Gilbert D."/>
            <person name="Thomas W.K."/>
            <person name="Tucker A."/>
            <person name="Oakley T.H."/>
            <person name="Tokishita S."/>
            <person name="Aerts A."/>
            <person name="Arnold G.J."/>
            <person name="Basu M.K."/>
            <person name="Bauer D.J."/>
            <person name="Caceres C.E."/>
            <person name="Carmel L."/>
            <person name="Casola C."/>
            <person name="Choi J.H."/>
            <person name="Detter J.C."/>
            <person name="Dong Q."/>
            <person name="Dusheyko S."/>
            <person name="Eads B.D."/>
            <person name="Frohlich T."/>
            <person name="Geiler-Samerotte K.A."/>
            <person name="Gerlach D."/>
            <person name="Hatcher P."/>
            <person name="Jogdeo S."/>
            <person name="Krijgsveld J."/>
            <person name="Kriventseva E.V."/>
            <person name="Kultz D."/>
            <person name="Laforsch C."/>
            <person name="Lindquist E."/>
            <person name="Lopez J."/>
            <person name="Manak J.R."/>
            <person name="Muller J."/>
            <person name="Pangilinan J."/>
            <person name="Patwardhan R.P."/>
            <person name="Pitluck S."/>
            <person name="Pritham E.J."/>
            <person name="Rechtsteiner A."/>
            <person name="Rho M."/>
            <person name="Rogozin I.B."/>
            <person name="Sakarya O."/>
            <person name="Salamov A."/>
            <person name="Schaack S."/>
            <person name="Shapiro H."/>
            <person name="Shiga Y."/>
            <person name="Skalitzky C."/>
            <person name="Smith Z."/>
            <person name="Souvorov A."/>
            <person name="Sung W."/>
            <person name="Tang Z."/>
            <person name="Tsuchiya D."/>
            <person name="Tu H."/>
            <person name="Vos H."/>
            <person name="Wang M."/>
            <person name="Wolf Y.I."/>
            <person name="Yamagata H."/>
            <person name="Yamada T."/>
            <person name="Ye Y."/>
            <person name="Shaw J.R."/>
            <person name="Andrews J."/>
            <person name="Crease T.J."/>
            <person name="Tang H."/>
            <person name="Lucas S.M."/>
            <person name="Robertson H.M."/>
            <person name="Bork P."/>
            <person name="Koonin E.V."/>
            <person name="Zdobnov E.M."/>
            <person name="Grigoriev I.V."/>
            <person name="Lynch M."/>
            <person name="Boore J.L."/>
        </authorList>
    </citation>
    <scope>NUCLEOTIDE SEQUENCE [LARGE SCALE GENOMIC DNA]</scope>
</reference>
<name>E9HMJ1_DAPPU</name>
<evidence type="ECO:0000313" key="3">
    <source>
        <dbReference type="EMBL" id="EFX67030.1"/>
    </source>
</evidence>
<evidence type="ECO:0000259" key="2">
    <source>
        <dbReference type="Pfam" id="PF08398"/>
    </source>
</evidence>
<dbReference type="InterPro" id="IPR013607">
    <property type="entry name" value="Phospholipase_A2-like"/>
</dbReference>
<sequence length="1015" mass="115249">MWRGNDNTDLIRKNAPYFTYPDGKYFPSSIRLKEAMIAFFGQKTEFVLDWNKNSESTYRSFDTYYTPSDVKWFWTYLKSKYGDAVKNAPTGTAFSKWVKELHEKQDRERRAPIPERFKDPGYSLPGYNFCGPKNSMDYVPTTMLDSLCQYHDLIYGYRPNSLERDDDKEFTTMLNLWAQANAGDGWTGPTYYEKQHVIPFIKGVFAAKDAVGSESPWTKAIIPSILKNYVTNFKKAITDPQGGSDFSQLARAKDNPLVSIDNMYDHAFIETNDKRDPTRNRQYAALNDALDDLEDVKKWWNRQSILHPDAQRPGYRIPEILWSWSEDPSKLMWSNLAMDTVPYAVHKSYESRSHIFDGVDWEPIHAVWSTLDDPSRQNVDIPGQRQIYKTYDSLEAADKAAKELIAKQQLEEGKTGEKRTRTDDTEEEYEEKKPRLDYVENVDPDEVTRQPDEDVIRPASPDTARRVGEEALAGAREIGRSKEVKEEVVLTEIQPDGTVEQVVEQVPTQEEMPNKNTTESGQLVGGVTMNLGPPRSLISLKRQHFTCDVIIRDFHLLDYALGSTIFEGEWVDRTPLNYSSAGISSKICLDRFTKAKRVAAQCLPLDIPSMCLDHKARYDLANMPWNKIKFMGGNIAIHGMRHKENQTINQSRLAYTDGGPGMNNIDRKIMWKMYDRERDYNWIYEANPATGTPITDFKAAVSRDTVALTNVDLLTEKAEERRKIRLGQAITAWNKDGLKKFLPQLIKLTTDQGDHGIGSVNGDRLYESMNDHALAEGPLEFPMMGWPYYVRNPTRDLAFNDLYTPKTAGYLAEEVADISFVGLNYPTMKEVWERNREIRASKISGVDPWTATSKFGLTHSAPYKHSVTTPSKADPHTSSHCAMIHVPSLPLYDGKSNYSAIACDLVVRGTFEMDFTCPKDVQKQTSPGALGEIWDDCVDSSICPFGGYGLENFSMSRVQWVSGVGQYIEAKMLINAEKSTYTVGKETKIKWTPAIEKVYGVKDQGSLLTVSGSDA</sequence>
<dbReference type="AlphaFoldDB" id="E9HMJ1"/>
<dbReference type="OrthoDB" id="7456800at2759"/>
<evidence type="ECO:0000256" key="1">
    <source>
        <dbReference type="SAM" id="MobiDB-lite"/>
    </source>
</evidence>
<dbReference type="KEGG" id="dpx:DAPPUDRAFT_115788"/>
<evidence type="ECO:0000313" key="4">
    <source>
        <dbReference type="Proteomes" id="UP000000305"/>
    </source>
</evidence>
<dbReference type="HOGENOM" id="CLU_297042_0_0_1"/>
<organism evidence="3 4">
    <name type="scientific">Daphnia pulex</name>
    <name type="common">Water flea</name>
    <dbReference type="NCBI Taxonomy" id="6669"/>
    <lineage>
        <taxon>Eukaryota</taxon>
        <taxon>Metazoa</taxon>
        <taxon>Ecdysozoa</taxon>
        <taxon>Arthropoda</taxon>
        <taxon>Crustacea</taxon>
        <taxon>Branchiopoda</taxon>
        <taxon>Diplostraca</taxon>
        <taxon>Cladocera</taxon>
        <taxon>Anomopoda</taxon>
        <taxon>Daphniidae</taxon>
        <taxon>Daphnia</taxon>
    </lineage>
</organism>
<dbReference type="EMBL" id="GL732687">
    <property type="protein sequence ID" value="EFX67030.1"/>
    <property type="molecule type" value="Genomic_DNA"/>
</dbReference>
<gene>
    <name evidence="3" type="ORF">DAPPUDRAFT_115788</name>
</gene>
<feature type="region of interest" description="Disordered" evidence="1">
    <location>
        <begin position="407"/>
        <end position="433"/>
    </location>
</feature>
<accession>E9HMJ1</accession>
<proteinExistence type="predicted"/>
<dbReference type="InParanoid" id="E9HMJ1"/>
<protein>
    <recommendedName>
        <fullName evidence="2">Phospholipase A2-like domain-containing protein</fullName>
    </recommendedName>
</protein>